<evidence type="ECO:0000259" key="1">
    <source>
        <dbReference type="Pfam" id="PF13476"/>
    </source>
</evidence>
<dbReference type="RefSeq" id="WP_037004617.1">
    <property type="nucleotide sequence ID" value="NZ_JFJN01000096.1"/>
</dbReference>
<protein>
    <submittedName>
        <fullName evidence="2">Chromosome segregation protein SMC</fullName>
    </submittedName>
</protein>
<accession>A0ABN0S6L7</accession>
<dbReference type="EMBL" id="JFJN01000096">
    <property type="protein sequence ID" value="EZH77243.1"/>
    <property type="molecule type" value="Genomic_DNA"/>
</dbReference>
<dbReference type="Gene3D" id="3.40.50.300">
    <property type="entry name" value="P-loop containing nucleotide triphosphate hydrolases"/>
    <property type="match status" value="2"/>
</dbReference>
<sequence>MIKLKKLTIKNFKVFGEEPYSINFKEDNLVILDGPNGYGKTSVFDALELALTGTISRLSPSDGRQNPSDNVVAHNGAKEIEVTLELSEDGKPDFIIKRVLKANTPKDANKISKFSELWDSYVFLDEHWKQISSNEIGNLLKNDRFSKDFLLFHYIQQEETSVFLKSKSESQRADELSQLFGNTRIAEQKYQKLVVFQRQAEKLRKDAVSRAAELKKIYSLEGAIISPKFELQPHFYLLPHLAESNFPEWDKAEIITLNQEKLNAFSRELAQLQKFALHAPYYLRQRAYKRYSQQNEVITLFIASFNSLLKTDEVENKFSVTRSLTSAFGIFDSKDLRGARRIDLYQLFSLLDFQGETPSFIETLNQVLSEEDKLAGLTSITYKMVEQHTELAQSIRSHPDKKDCPLCGQSYDSHDILNSHINTTGEHLKSLLGTQEQAYRILRDDFVSTTWTKVLTAIKDNLDSNSFSQTGFEYFKQAKSIENRLNAFHAWLSKEKIEFNDLLLPDLTEKSLAKLDSNSEILRIRISDTAGIPSDQFQQDNSDNSFDRLFSDYFNNDPKLIPINLRSLAKEKSQWLSDLHFNSLSGVFQDIMRLEKNSEIYARSSTSINKIASQIRKQIRRYRKKLITDIEIPFYIYSGKILQTHQAGLGQGALIKDYTDSEELKNVKLVSNWKSDHDILNTMSSGQISAVVIALSMALNKVYSKKFSTILIDDPVQTMDDINMSSFVELLRNEFPDRQIILSTHEEKVSRYFTYKFLKHKKNVRRINMMDRTEYIPRGFIEG</sequence>
<dbReference type="PANTHER" id="PTHR32114">
    <property type="entry name" value="ABC TRANSPORTER ABCH.3"/>
    <property type="match status" value="1"/>
</dbReference>
<proteinExistence type="predicted"/>
<dbReference type="PANTHER" id="PTHR32114:SF2">
    <property type="entry name" value="ABC TRANSPORTER ABCH.3"/>
    <property type="match status" value="1"/>
</dbReference>
<dbReference type="InterPro" id="IPR027417">
    <property type="entry name" value="P-loop_NTPase"/>
</dbReference>
<comment type="caution">
    <text evidence="2">The sequence shown here is derived from an EMBL/GenBank/DDBJ whole genome shotgun (WGS) entry which is preliminary data.</text>
</comment>
<organism evidence="2 3">
    <name type="scientific">Ectopseudomonas composti</name>
    <dbReference type="NCBI Taxonomy" id="658457"/>
    <lineage>
        <taxon>Bacteria</taxon>
        <taxon>Pseudomonadati</taxon>
        <taxon>Pseudomonadota</taxon>
        <taxon>Gammaproteobacteria</taxon>
        <taxon>Pseudomonadales</taxon>
        <taxon>Pseudomonadaceae</taxon>
        <taxon>Ectopseudomonas</taxon>
    </lineage>
</organism>
<dbReference type="Pfam" id="PF13476">
    <property type="entry name" value="AAA_23"/>
    <property type="match status" value="1"/>
</dbReference>
<dbReference type="Proteomes" id="UP000023842">
    <property type="component" value="Unassembled WGS sequence"/>
</dbReference>
<keyword evidence="3" id="KW-1185">Reference proteome</keyword>
<gene>
    <name evidence="2" type="ORF">AU05_25260</name>
</gene>
<evidence type="ECO:0000313" key="2">
    <source>
        <dbReference type="EMBL" id="EZH77243.1"/>
    </source>
</evidence>
<name>A0ABN0S6L7_9GAMM</name>
<reference evidence="3" key="1">
    <citation type="journal article" date="2014" name="Genome Announc.">
        <title>Draft Genome Sequence of the algae degrading bacterium Pseudomonas mendocina AD6.</title>
        <authorList>
            <person name="Barney B.M."/>
            <person name="Lenneman E.M."/>
        </authorList>
    </citation>
    <scope>NUCLEOTIDE SEQUENCE [LARGE SCALE GENOMIC DNA]</scope>
    <source>
        <strain evidence="3">AD6</strain>
    </source>
</reference>
<evidence type="ECO:0000313" key="3">
    <source>
        <dbReference type="Proteomes" id="UP000023842"/>
    </source>
</evidence>
<dbReference type="SUPFAM" id="SSF52540">
    <property type="entry name" value="P-loop containing nucleoside triphosphate hydrolases"/>
    <property type="match status" value="1"/>
</dbReference>
<dbReference type="InterPro" id="IPR038729">
    <property type="entry name" value="Rad50/SbcC_AAA"/>
</dbReference>
<feature type="domain" description="Rad50/SbcC-type AAA" evidence="1">
    <location>
        <begin position="6"/>
        <end position="216"/>
    </location>
</feature>